<proteinExistence type="predicted"/>
<comment type="caution">
    <text evidence="1">The sequence shown here is derived from an EMBL/GenBank/DDBJ whole genome shotgun (WGS) entry which is preliminary data.</text>
</comment>
<sequence>MEEDVALKTSPSALKSTGRTQILRHSFSQILQSSSTSVKIPARRVTKNEGGNQEIVAQTNRKTRSVMSGEHPKLIISLVRHGETEENRKKIIQGQLDTSLNALGHRQAELVAEALQSIPFRQALSSDLNRAVQTAEAILKSHNLPLQKQSLLREKAEGLPWGTKVRDKGESHTEFRKRIMGWWKQTIPTLLAESLEDDSDTTNILIVGHGAFLRCLMEALVDVGYSAPCLVAGKRFGSIPNTGVTTVHVYDDHYGDIVTYGEMGHLQRLVEDDSEEIVKESGDDLETRRMGEENQ</sequence>
<evidence type="ECO:0000313" key="2">
    <source>
        <dbReference type="Proteomes" id="UP000789525"/>
    </source>
</evidence>
<keyword evidence="2" id="KW-1185">Reference proteome</keyword>
<protein>
    <submittedName>
        <fullName evidence="1">5424_t:CDS:1</fullName>
    </submittedName>
</protein>
<evidence type="ECO:0000313" key="1">
    <source>
        <dbReference type="EMBL" id="CAG8586286.1"/>
    </source>
</evidence>
<reference evidence="1" key="1">
    <citation type="submission" date="2021-06" db="EMBL/GenBank/DDBJ databases">
        <authorList>
            <person name="Kallberg Y."/>
            <person name="Tangrot J."/>
            <person name="Rosling A."/>
        </authorList>
    </citation>
    <scope>NUCLEOTIDE SEQUENCE</scope>
    <source>
        <strain evidence="1">CL356</strain>
    </source>
</reference>
<organism evidence="1 2">
    <name type="scientific">Acaulospora colombiana</name>
    <dbReference type="NCBI Taxonomy" id="27376"/>
    <lineage>
        <taxon>Eukaryota</taxon>
        <taxon>Fungi</taxon>
        <taxon>Fungi incertae sedis</taxon>
        <taxon>Mucoromycota</taxon>
        <taxon>Glomeromycotina</taxon>
        <taxon>Glomeromycetes</taxon>
        <taxon>Diversisporales</taxon>
        <taxon>Acaulosporaceae</taxon>
        <taxon>Acaulospora</taxon>
    </lineage>
</organism>
<accession>A0ACA9MDU9</accession>
<dbReference type="Proteomes" id="UP000789525">
    <property type="component" value="Unassembled WGS sequence"/>
</dbReference>
<name>A0ACA9MDU9_9GLOM</name>
<gene>
    <name evidence="1" type="ORF">ACOLOM_LOCUS6157</name>
</gene>
<dbReference type="EMBL" id="CAJVPT010012267">
    <property type="protein sequence ID" value="CAG8586286.1"/>
    <property type="molecule type" value="Genomic_DNA"/>
</dbReference>